<evidence type="ECO:0000313" key="2">
    <source>
        <dbReference type="EMBL" id="EHN11610.1"/>
    </source>
</evidence>
<dbReference type="AlphaFoldDB" id="H0E3Y2"/>
<protein>
    <submittedName>
        <fullName evidence="2">Uncharacterized protein</fullName>
    </submittedName>
</protein>
<accession>H0E3Y2</accession>
<evidence type="ECO:0000313" key="3">
    <source>
        <dbReference type="Proteomes" id="UP000005143"/>
    </source>
</evidence>
<dbReference type="RefSeq" id="WP_007572751.1">
    <property type="nucleotide sequence ID" value="NZ_AGUD01000085.1"/>
</dbReference>
<comment type="caution">
    <text evidence="2">The sequence shown here is derived from an EMBL/GenBank/DDBJ whole genome shotgun (WGS) entry which is preliminary data.</text>
</comment>
<organism evidence="2 3">
    <name type="scientific">Patulibacter medicamentivorans</name>
    <dbReference type="NCBI Taxonomy" id="1097667"/>
    <lineage>
        <taxon>Bacteria</taxon>
        <taxon>Bacillati</taxon>
        <taxon>Actinomycetota</taxon>
        <taxon>Thermoleophilia</taxon>
        <taxon>Solirubrobacterales</taxon>
        <taxon>Patulibacteraceae</taxon>
        <taxon>Patulibacter</taxon>
    </lineage>
</organism>
<sequence length="234" mass="25683">MISRRRTATAIHDLRRTIDCLPLHTRQAMLEGVRRDPIIVGAYTDGDGGVCPMLSAHRRGGRTSFLAFARTWDRFTSAPSRGSRPATPRELRILERHLEASIAADVDAGSNTPLGDVIAEHRDLVATRRVVRRRAAAQPSLADAIAEHRALADRSALEGEHEVPQEAPRRRRGTGVRLPDWMRPIGSIEDYELAIAEVDRQRVRLGLVGDTAGPLAAEDPAVAVDGDTRRPVAH</sequence>
<feature type="region of interest" description="Disordered" evidence="1">
    <location>
        <begin position="153"/>
        <end position="176"/>
    </location>
</feature>
<reference evidence="2 3" key="1">
    <citation type="journal article" date="2013" name="Biodegradation">
        <title>Quantitative proteomic analysis of ibuprofen-degrading Patulibacter sp. strain I11.</title>
        <authorList>
            <person name="Almeida B."/>
            <person name="Kjeldal H."/>
            <person name="Lolas I."/>
            <person name="Knudsen A.D."/>
            <person name="Carvalho G."/>
            <person name="Nielsen K.L."/>
            <person name="Barreto Crespo M.T."/>
            <person name="Stensballe A."/>
            <person name="Nielsen J.L."/>
        </authorList>
    </citation>
    <scope>NUCLEOTIDE SEQUENCE [LARGE SCALE GENOMIC DNA]</scope>
    <source>
        <strain evidence="2 3">I11</strain>
    </source>
</reference>
<evidence type="ECO:0000256" key="1">
    <source>
        <dbReference type="SAM" id="MobiDB-lite"/>
    </source>
</evidence>
<dbReference type="OrthoDB" id="5243573at2"/>
<name>H0E3Y2_9ACTN</name>
<feature type="compositionally biased region" description="Basic and acidic residues" evidence="1">
    <location>
        <begin position="153"/>
        <end position="168"/>
    </location>
</feature>
<proteinExistence type="predicted"/>
<dbReference type="EMBL" id="AGUD01000085">
    <property type="protein sequence ID" value="EHN11610.1"/>
    <property type="molecule type" value="Genomic_DNA"/>
</dbReference>
<keyword evidence="3" id="KW-1185">Reference proteome</keyword>
<gene>
    <name evidence="2" type="ORF">PAI11_15070</name>
</gene>
<dbReference type="Proteomes" id="UP000005143">
    <property type="component" value="Unassembled WGS sequence"/>
</dbReference>